<reference evidence="2" key="1">
    <citation type="submission" date="2011-07" db="EMBL/GenBank/DDBJ databases">
        <authorList>
            <consortium name="Caenorhabditis brenneri Sequencing and Analysis Consortium"/>
            <person name="Wilson R.K."/>
        </authorList>
    </citation>
    <scope>NUCLEOTIDE SEQUENCE [LARGE SCALE GENOMIC DNA]</scope>
    <source>
        <strain evidence="2">PB2801</strain>
    </source>
</reference>
<dbReference type="eggNOG" id="ENOG502TGPN">
    <property type="taxonomic scope" value="Eukaryota"/>
</dbReference>
<protein>
    <submittedName>
        <fullName evidence="1">Uncharacterized protein</fullName>
    </submittedName>
</protein>
<dbReference type="OrthoDB" id="5871268at2759"/>
<evidence type="ECO:0000313" key="2">
    <source>
        <dbReference type="Proteomes" id="UP000008068"/>
    </source>
</evidence>
<gene>
    <name evidence="1" type="ORF">CAEBREN_02600</name>
</gene>
<dbReference type="OMA" id="VIDWRSI"/>
<dbReference type="GO" id="GO:1990633">
    <property type="term" value="C:mutator focus"/>
    <property type="evidence" value="ECO:0007669"/>
    <property type="project" value="EnsemblMetazoa"/>
</dbReference>
<dbReference type="InParanoid" id="G0NYV0"/>
<dbReference type="AlphaFoldDB" id="G0NYV0"/>
<sequence length="545" mass="63948">MVDRELKIFGNMGVVDIRGLDCISYGTQDAFSIKTVRANNPEWGPAEARPSGIDLNNRVVKWFMFPGIKYPQSRHIEFAKVSDIIADYSMNKNRGSRLKKTLRDTIADYVFHFESGKHLFCIHPRAQPEFYYDRTVMNIPRKLTRMHKLPFPQVIIVTENPEDSKRIGRKLVNGRNDEGRDRHSDRDKVMIGSIEQVEKFILEVSGNRKAADLAESVKFIIINSAEKIIQIPHFKNFMENISKNFELSWTRFIFMYKFVNAPSSLLETVKACREFNKQGLFIEVEKPRVRDLFQRIQFASVDPPEEIADSLAALYAQNSEDSFPYEKYEQVKSMATAHSQKLKKCMELIKQLRGEREENNRRQRANRRERILIVTENHATARFVRLMLVPQAGSNYRYNINTIVEYDSIEHVEKRNFEFRHGCLDVLVIDWKSIQSVIRGTVDSVIMYNRPHPNYFQTIMETEMENLTSRNCVKLKLFILLHTTEDLILIPEYIKFVHKYDKKVPQWFPYLYQRFCSRLNTLKAEREFLQADNGLAQSNLDDTLQ</sequence>
<proteinExistence type="predicted"/>
<dbReference type="FunCoup" id="G0NYV0">
    <property type="interactions" value="1837"/>
</dbReference>
<dbReference type="Proteomes" id="UP000008068">
    <property type="component" value="Unassembled WGS sequence"/>
</dbReference>
<evidence type="ECO:0000313" key="1">
    <source>
        <dbReference type="EMBL" id="EGT40223.1"/>
    </source>
</evidence>
<name>G0NYV0_CAEBE</name>
<organism evidence="2">
    <name type="scientific">Caenorhabditis brenneri</name>
    <name type="common">Nematode worm</name>
    <dbReference type="NCBI Taxonomy" id="135651"/>
    <lineage>
        <taxon>Eukaryota</taxon>
        <taxon>Metazoa</taxon>
        <taxon>Ecdysozoa</taxon>
        <taxon>Nematoda</taxon>
        <taxon>Chromadorea</taxon>
        <taxon>Rhabditida</taxon>
        <taxon>Rhabditina</taxon>
        <taxon>Rhabditomorpha</taxon>
        <taxon>Rhabditoidea</taxon>
        <taxon>Rhabditidae</taxon>
        <taxon>Peloderinae</taxon>
        <taxon>Caenorhabditis</taxon>
    </lineage>
</organism>
<dbReference type="HOGENOM" id="CLU_503656_0_0_1"/>
<accession>G0NYV0</accession>
<dbReference type="STRING" id="135651.G0NYV0"/>
<keyword evidence="2" id="KW-1185">Reference proteome</keyword>
<dbReference type="EMBL" id="GL379985">
    <property type="protein sequence ID" value="EGT40223.1"/>
    <property type="molecule type" value="Genomic_DNA"/>
</dbReference>